<keyword evidence="2" id="KW-0472">Membrane</keyword>
<keyword evidence="2" id="KW-1134">Transmembrane beta strand</keyword>
<evidence type="ECO:0000313" key="4">
    <source>
        <dbReference type="Proteomes" id="UP001595607"/>
    </source>
</evidence>
<comment type="caution">
    <text evidence="3">The sequence shown here is derived from an EMBL/GenBank/DDBJ whole genome shotgun (WGS) entry which is preliminary data.</text>
</comment>
<dbReference type="Gene3D" id="1.20.1600.10">
    <property type="entry name" value="Outer membrane efflux proteins (OEP)"/>
    <property type="match status" value="1"/>
</dbReference>
<comment type="similarity">
    <text evidence="1 2">Belongs to the outer membrane factor (OMF) (TC 1.B.17) family.</text>
</comment>
<keyword evidence="2" id="KW-0564">Palmitate</keyword>
<protein>
    <submittedName>
        <fullName evidence="3">Efflux transporter outer membrane subunit</fullName>
    </submittedName>
</protein>
<evidence type="ECO:0000256" key="2">
    <source>
        <dbReference type="RuleBase" id="RU362097"/>
    </source>
</evidence>
<accession>A0ABV7MAZ7</accession>
<dbReference type="RefSeq" id="WP_189571026.1">
    <property type="nucleotide sequence ID" value="NZ_BMXU01000001.1"/>
</dbReference>
<dbReference type="Gene3D" id="2.20.200.10">
    <property type="entry name" value="Outer membrane efflux proteins (OEP)"/>
    <property type="match status" value="1"/>
</dbReference>
<dbReference type="PANTHER" id="PTHR30203">
    <property type="entry name" value="OUTER MEMBRANE CATION EFFLUX PROTEIN"/>
    <property type="match status" value="1"/>
</dbReference>
<gene>
    <name evidence="3" type="ORF">ACFONP_07680</name>
</gene>
<dbReference type="Proteomes" id="UP001595607">
    <property type="component" value="Unassembled WGS sequence"/>
</dbReference>
<dbReference type="InterPro" id="IPR003423">
    <property type="entry name" value="OMP_efflux"/>
</dbReference>
<name>A0ABV7MAZ7_9PROT</name>
<keyword evidence="2" id="KW-0449">Lipoprotein</keyword>
<evidence type="ECO:0000313" key="3">
    <source>
        <dbReference type="EMBL" id="MFC3302611.1"/>
    </source>
</evidence>
<comment type="subcellular location">
    <subcellularLocation>
        <location evidence="2">Cell membrane</location>
        <topology evidence="2">Lipid-anchor</topology>
    </subcellularLocation>
</comment>
<dbReference type="InterPro" id="IPR010131">
    <property type="entry name" value="MdtP/NodT-like"/>
</dbReference>
<organism evidence="3 4">
    <name type="scientific">Parvularcula lutaonensis</name>
    <dbReference type="NCBI Taxonomy" id="491923"/>
    <lineage>
        <taxon>Bacteria</taxon>
        <taxon>Pseudomonadati</taxon>
        <taxon>Pseudomonadota</taxon>
        <taxon>Alphaproteobacteria</taxon>
        <taxon>Parvularculales</taxon>
        <taxon>Parvularculaceae</taxon>
        <taxon>Parvularcula</taxon>
    </lineage>
</organism>
<dbReference type="Pfam" id="PF02321">
    <property type="entry name" value="OEP"/>
    <property type="match status" value="2"/>
</dbReference>
<evidence type="ECO:0000256" key="1">
    <source>
        <dbReference type="ARBA" id="ARBA00007613"/>
    </source>
</evidence>
<keyword evidence="4" id="KW-1185">Reference proteome</keyword>
<keyword evidence="2" id="KW-0812">Transmembrane</keyword>
<dbReference type="PROSITE" id="PS51257">
    <property type="entry name" value="PROKAR_LIPOPROTEIN"/>
    <property type="match status" value="1"/>
</dbReference>
<proteinExistence type="inferred from homology"/>
<dbReference type="NCBIfam" id="TIGR01845">
    <property type="entry name" value="outer_NodT"/>
    <property type="match status" value="1"/>
</dbReference>
<dbReference type="EMBL" id="JBHRVA010000002">
    <property type="protein sequence ID" value="MFC3302611.1"/>
    <property type="molecule type" value="Genomic_DNA"/>
</dbReference>
<sequence length="482" mass="51749">MQKYLMLVLAMTLSGCIAVGPRYNEPGVEGLQEGYVYGGEDVFAAGEEADANPVWWRAFSDPRIGEMVGLAQAQNRDLRAAFFRLEAAEARAGAARRALLPQGGTSFAITRQQQPRAAFAGFGGAAGQQPQQQGGAPEFTLYQAQAQASWEVDLFGRLRRQAQGASARAEQQAELLRDAQRLTTAQTVDTFLVLVEALNRRRVALDNLALQQRTLALTEQLYELGEIPQLDLFRQQTLVNTTAAQVKQLENAAADATASMALLVGMTVPDFLARFPDLIDKDVAPPIPSAEGAIVLAEPAEVLRKRPDVIAAERQLAAETYDIGVETAGLFPQVSLVGSGGLTALDFSGLGEDNAVGYSVGPQISWQILSYPLLLRQRAAASAEARAALANYEQTVLRALTETDRALAVHSGAVEQAVLLSDAERTATRAAELTAIRYREGADSLLNLLDAQRTALSIQDQAVTAKVAALRTRAAVHRVLAD</sequence>
<dbReference type="SUPFAM" id="SSF56954">
    <property type="entry name" value="Outer membrane efflux proteins (OEP)"/>
    <property type="match status" value="1"/>
</dbReference>
<reference evidence="4" key="1">
    <citation type="journal article" date="2019" name="Int. J. Syst. Evol. Microbiol.">
        <title>The Global Catalogue of Microorganisms (GCM) 10K type strain sequencing project: providing services to taxonomists for standard genome sequencing and annotation.</title>
        <authorList>
            <consortium name="The Broad Institute Genomics Platform"/>
            <consortium name="The Broad Institute Genome Sequencing Center for Infectious Disease"/>
            <person name="Wu L."/>
            <person name="Ma J."/>
        </authorList>
    </citation>
    <scope>NUCLEOTIDE SEQUENCE [LARGE SCALE GENOMIC DNA]</scope>
    <source>
        <strain evidence="4">KCTC 22245</strain>
    </source>
</reference>
<dbReference type="PANTHER" id="PTHR30203:SF25">
    <property type="entry name" value="OUTER MEMBRANE PROTEIN-RELATED"/>
    <property type="match status" value="1"/>
</dbReference>